<dbReference type="Pfam" id="PF01464">
    <property type="entry name" value="SLT"/>
    <property type="match status" value="1"/>
</dbReference>
<dbReference type="Proteomes" id="UP000726136">
    <property type="component" value="Unassembled WGS sequence"/>
</dbReference>
<proteinExistence type="predicted"/>
<sequence length="166" mass="18989">MSNFNTFIFSASLLIFSSSLFADPFLNASCKYRIDKDLLISIAVKESSLKTRAKNVNPDGSIDVCMMQINLKEWLPKLPHISREQIEEDVYLCVEIGAWVLAQNFESHGRQWLSIGAYNTGFSSRLSETREAYIEDIKMIYRNAQDGFYDKRLAQLGVNRTNTQCL</sequence>
<name>A0ABR9Z6N9_VIBAN</name>
<feature type="domain" description="Transglycosylase SLT" evidence="2">
    <location>
        <begin position="25"/>
        <end position="138"/>
    </location>
</feature>
<evidence type="ECO:0000259" key="2">
    <source>
        <dbReference type="Pfam" id="PF01464"/>
    </source>
</evidence>
<evidence type="ECO:0000313" key="4">
    <source>
        <dbReference type="Proteomes" id="UP000726136"/>
    </source>
</evidence>
<dbReference type="SUPFAM" id="SSF53955">
    <property type="entry name" value="Lysozyme-like"/>
    <property type="match status" value="1"/>
</dbReference>
<evidence type="ECO:0000256" key="1">
    <source>
        <dbReference type="SAM" id="SignalP"/>
    </source>
</evidence>
<dbReference type="InterPro" id="IPR023346">
    <property type="entry name" value="Lysozyme-like_dom_sf"/>
</dbReference>
<gene>
    <name evidence="3" type="ORF">EAY46_13730</name>
</gene>
<keyword evidence="1" id="KW-0732">Signal</keyword>
<dbReference type="InterPro" id="IPR008258">
    <property type="entry name" value="Transglycosylase_SLT_dom_1"/>
</dbReference>
<evidence type="ECO:0000313" key="3">
    <source>
        <dbReference type="EMBL" id="MBF4374130.1"/>
    </source>
</evidence>
<protein>
    <submittedName>
        <fullName evidence="3">Lytic transglycosylase</fullName>
    </submittedName>
</protein>
<dbReference type="CDD" id="cd13400">
    <property type="entry name" value="LT_IagB-like"/>
    <property type="match status" value="1"/>
</dbReference>
<dbReference type="Gene3D" id="1.10.530.10">
    <property type="match status" value="1"/>
</dbReference>
<dbReference type="RefSeq" id="WP_194663736.1">
    <property type="nucleotide sequence ID" value="NZ_RDPI01000016.1"/>
</dbReference>
<organism evidence="3 4">
    <name type="scientific">Vibrio anguillarum</name>
    <name type="common">Listonella anguillarum</name>
    <dbReference type="NCBI Taxonomy" id="55601"/>
    <lineage>
        <taxon>Bacteria</taxon>
        <taxon>Pseudomonadati</taxon>
        <taxon>Pseudomonadota</taxon>
        <taxon>Gammaproteobacteria</taxon>
        <taxon>Vibrionales</taxon>
        <taxon>Vibrionaceae</taxon>
        <taxon>Vibrio</taxon>
    </lineage>
</organism>
<dbReference type="EMBL" id="RDPI01000016">
    <property type="protein sequence ID" value="MBF4374130.1"/>
    <property type="molecule type" value="Genomic_DNA"/>
</dbReference>
<comment type="caution">
    <text evidence="3">The sequence shown here is derived from an EMBL/GenBank/DDBJ whole genome shotgun (WGS) entry which is preliminary data.</text>
</comment>
<feature type="chain" id="PRO_5047288909" evidence="1">
    <location>
        <begin position="23"/>
        <end position="166"/>
    </location>
</feature>
<keyword evidence="4" id="KW-1185">Reference proteome</keyword>
<reference evidence="3 4" key="1">
    <citation type="journal article" date="2021" name="PeerJ">
        <title>Analysis of 44 Vibrio anguillarum genomes reveals high genetic diversity.</title>
        <authorList>
            <person name="Hansen M.J."/>
            <person name="Dalsgaard I."/>
        </authorList>
    </citation>
    <scope>NUCLEOTIDE SEQUENCE [LARGE SCALE GENOMIC DNA]</scope>
    <source>
        <strain evidence="3 4">040915-1/1B</strain>
    </source>
</reference>
<accession>A0ABR9Z6N9</accession>
<feature type="signal peptide" evidence="1">
    <location>
        <begin position="1"/>
        <end position="22"/>
    </location>
</feature>